<gene>
    <name evidence="1" type="ORF">GHO30_20355</name>
</gene>
<dbReference type="RefSeq" id="WP_048386286.1">
    <property type="nucleotide sequence ID" value="NZ_JBQQLR010000105.1"/>
</dbReference>
<dbReference type="Proteomes" id="UP000470186">
    <property type="component" value="Unassembled WGS sequence"/>
</dbReference>
<evidence type="ECO:0000313" key="1">
    <source>
        <dbReference type="EMBL" id="MQU33704.1"/>
    </source>
</evidence>
<accession>A0A7X1YAQ1</accession>
<protein>
    <submittedName>
        <fullName evidence="1">Uncharacterized protein</fullName>
    </submittedName>
</protein>
<comment type="caution">
    <text evidence="1">The sequence shown here is derived from an EMBL/GenBank/DDBJ whole genome shotgun (WGS) entry which is preliminary data.</text>
</comment>
<organism evidence="1 2">
    <name type="scientific">Pseudomonas helleri</name>
    <dbReference type="NCBI Taxonomy" id="1608996"/>
    <lineage>
        <taxon>Bacteria</taxon>
        <taxon>Pseudomonadati</taxon>
        <taxon>Pseudomonadota</taxon>
        <taxon>Gammaproteobacteria</taxon>
        <taxon>Pseudomonadales</taxon>
        <taxon>Pseudomonadaceae</taxon>
        <taxon>Pseudomonas</taxon>
    </lineage>
</organism>
<keyword evidence="2" id="KW-1185">Reference proteome</keyword>
<name>A0A7X1YAQ1_9PSED</name>
<evidence type="ECO:0000313" key="2">
    <source>
        <dbReference type="Proteomes" id="UP000470186"/>
    </source>
</evidence>
<dbReference type="EMBL" id="WIVX01000124">
    <property type="protein sequence ID" value="MQU33704.1"/>
    <property type="molecule type" value="Genomic_DNA"/>
</dbReference>
<reference evidence="1 2" key="1">
    <citation type="submission" date="2019-10" db="EMBL/GenBank/DDBJ databases">
        <title>Evaluation of single-gene subtyping targets for Pseudomonas.</title>
        <authorList>
            <person name="Reichler S.J."/>
            <person name="Orsi R.H."/>
            <person name="Wiedmann M."/>
            <person name="Martin N.H."/>
            <person name="Murphy S.I."/>
        </authorList>
    </citation>
    <scope>NUCLEOTIDE SEQUENCE [LARGE SCALE GENOMIC DNA]</scope>
    <source>
        <strain evidence="1 2">FSL R10-2107</strain>
    </source>
</reference>
<sequence>MGIGNCCSAAMTELENTGSSDKFLNYGTDEKGGNLVTGYECKECGDKWSLEVQTQAPDQMKWFPIDQSRLN</sequence>
<dbReference type="AlphaFoldDB" id="A0A7X1YAQ1"/>
<proteinExistence type="predicted"/>